<organism evidence="3 4">
    <name type="scientific">Saccharothrix syringae</name>
    <name type="common">Nocardiopsis syringae</name>
    <dbReference type="NCBI Taxonomy" id="103733"/>
    <lineage>
        <taxon>Bacteria</taxon>
        <taxon>Bacillati</taxon>
        <taxon>Actinomycetota</taxon>
        <taxon>Actinomycetes</taxon>
        <taxon>Pseudonocardiales</taxon>
        <taxon>Pseudonocardiaceae</taxon>
        <taxon>Saccharothrix</taxon>
    </lineage>
</organism>
<feature type="transmembrane region" description="Helical" evidence="2">
    <location>
        <begin position="82"/>
        <end position="102"/>
    </location>
</feature>
<accession>A0A5Q0GSH7</accession>
<dbReference type="AlphaFoldDB" id="A0A5Q0GSH7"/>
<feature type="region of interest" description="Disordered" evidence="1">
    <location>
        <begin position="1"/>
        <end position="23"/>
    </location>
</feature>
<name>A0A5Q0GSH7_SACSY</name>
<gene>
    <name evidence="3" type="ORF">EKG83_01570</name>
</gene>
<keyword evidence="2" id="KW-0812">Transmembrane</keyword>
<evidence type="ECO:0000313" key="3">
    <source>
        <dbReference type="EMBL" id="QFZ16322.1"/>
    </source>
</evidence>
<proteinExistence type="predicted"/>
<dbReference type="RefSeq" id="WP_051766237.1">
    <property type="nucleotide sequence ID" value="NZ_CP034550.1"/>
</dbReference>
<evidence type="ECO:0000256" key="2">
    <source>
        <dbReference type="SAM" id="Phobius"/>
    </source>
</evidence>
<keyword evidence="4" id="KW-1185">Reference proteome</keyword>
<evidence type="ECO:0000256" key="1">
    <source>
        <dbReference type="SAM" id="MobiDB-lite"/>
    </source>
</evidence>
<sequence length="114" mass="11731">MDEFGPDGTQAPPPPRFFADPLAGLPAGDAPPEAAVPVVVPAPAVVARVPAAVFEPVRRRPARRQAAPVRPAAPPPARTGRAGLVGCLLALLAVGALLFNVLREIIVAVVDLLR</sequence>
<dbReference type="KEGG" id="ssyi:EKG83_01570"/>
<keyword evidence="2" id="KW-0472">Membrane</keyword>
<keyword evidence="2" id="KW-1133">Transmembrane helix</keyword>
<dbReference type="EMBL" id="CP034550">
    <property type="protein sequence ID" value="QFZ16322.1"/>
    <property type="molecule type" value="Genomic_DNA"/>
</dbReference>
<protein>
    <submittedName>
        <fullName evidence="3">Uncharacterized protein</fullName>
    </submittedName>
</protein>
<dbReference type="Proteomes" id="UP000325787">
    <property type="component" value="Chromosome"/>
</dbReference>
<evidence type="ECO:0000313" key="4">
    <source>
        <dbReference type="Proteomes" id="UP000325787"/>
    </source>
</evidence>
<reference evidence="4" key="1">
    <citation type="journal article" date="2021" name="Curr. Microbiol.">
        <title>Complete genome of nocamycin-producing strain Saccharothrix syringae NRRL B-16468 reveals the biosynthetic potential for secondary metabolites.</title>
        <authorList>
            <person name="Mo X."/>
            <person name="Yang S."/>
        </authorList>
    </citation>
    <scope>NUCLEOTIDE SEQUENCE [LARGE SCALE GENOMIC DNA]</scope>
    <source>
        <strain evidence="4">ATCC 51364 / DSM 43886 / JCM 6844 / KCTC 9398 / NBRC 14523 / NRRL B-16468 / INA 2240</strain>
    </source>
</reference>